<evidence type="ECO:0000256" key="6">
    <source>
        <dbReference type="SAM" id="Phobius"/>
    </source>
</evidence>
<evidence type="ECO:0000256" key="3">
    <source>
        <dbReference type="ARBA" id="ARBA00022692"/>
    </source>
</evidence>
<evidence type="ECO:0000256" key="2">
    <source>
        <dbReference type="ARBA" id="ARBA00007362"/>
    </source>
</evidence>
<dbReference type="SUPFAM" id="SSF103481">
    <property type="entry name" value="Multidrug resistance efflux transporter EmrE"/>
    <property type="match status" value="2"/>
</dbReference>
<evidence type="ECO:0000313" key="8">
    <source>
        <dbReference type="EMBL" id="PZR11071.1"/>
    </source>
</evidence>
<evidence type="ECO:0000256" key="1">
    <source>
        <dbReference type="ARBA" id="ARBA00004141"/>
    </source>
</evidence>
<dbReference type="InterPro" id="IPR037185">
    <property type="entry name" value="EmrE-like"/>
</dbReference>
<feature type="transmembrane region" description="Helical" evidence="6">
    <location>
        <begin position="92"/>
        <end position="113"/>
    </location>
</feature>
<feature type="transmembrane region" description="Helical" evidence="6">
    <location>
        <begin position="125"/>
        <end position="143"/>
    </location>
</feature>
<evidence type="ECO:0000256" key="5">
    <source>
        <dbReference type="ARBA" id="ARBA00023136"/>
    </source>
</evidence>
<protein>
    <submittedName>
        <fullName evidence="8">EamA family transporter</fullName>
    </submittedName>
</protein>
<keyword evidence="3 6" id="KW-0812">Transmembrane</keyword>
<feature type="transmembrane region" description="Helical" evidence="6">
    <location>
        <begin position="155"/>
        <end position="173"/>
    </location>
</feature>
<feature type="transmembrane region" description="Helical" evidence="6">
    <location>
        <begin position="66"/>
        <end position="86"/>
    </location>
</feature>
<dbReference type="EMBL" id="QFQP01000015">
    <property type="protein sequence ID" value="PZR11071.1"/>
    <property type="molecule type" value="Genomic_DNA"/>
</dbReference>
<gene>
    <name evidence="8" type="ORF">DI536_18190</name>
</gene>
<sequence length="292" mass="30945">MRRAVDGFAASLMVVLCLLWGLQQVVIKAAATDVSTVLQATLRSGVSAALVWLFSRFVLRERWLEGVARGPGIVVGVLFAAEFLFIAEGLRFTSAAHIAVFLYTAPLFAALGLHFKVPDERLSRVQWGGLALAFSGIAVSFLGSDGADHSLVGDLLGVAAGAAYGLTTVAVRTSRLSEAPASQTLFYQLAGAFLLLGPVALISRAHFHGTALAWGSVAFQALIVSFASYLAWFWLLRKYKAAQLGVLSFMTPLFGAAMGALVLRESLDSAFILGALLVMAGLLVVTVRPRTA</sequence>
<comment type="similarity">
    <text evidence="2">Belongs to the EamA transporter family.</text>
</comment>
<dbReference type="InterPro" id="IPR050638">
    <property type="entry name" value="AA-Vitamin_Transporters"/>
</dbReference>
<dbReference type="PANTHER" id="PTHR32322:SF2">
    <property type="entry name" value="EAMA DOMAIN-CONTAINING PROTEIN"/>
    <property type="match status" value="1"/>
</dbReference>
<dbReference type="Proteomes" id="UP000249061">
    <property type="component" value="Unassembled WGS sequence"/>
</dbReference>
<comment type="subcellular location">
    <subcellularLocation>
        <location evidence="1">Membrane</location>
        <topology evidence="1">Multi-pass membrane protein</topology>
    </subcellularLocation>
</comment>
<feature type="domain" description="EamA" evidence="7">
    <location>
        <begin position="152"/>
        <end position="286"/>
    </location>
</feature>
<dbReference type="AlphaFoldDB" id="A0A2W5VKZ4"/>
<evidence type="ECO:0000313" key="9">
    <source>
        <dbReference type="Proteomes" id="UP000249061"/>
    </source>
</evidence>
<keyword evidence="5 6" id="KW-0472">Membrane</keyword>
<feature type="transmembrane region" description="Helical" evidence="6">
    <location>
        <begin position="40"/>
        <end position="59"/>
    </location>
</feature>
<feature type="transmembrane region" description="Helical" evidence="6">
    <location>
        <begin position="244"/>
        <end position="263"/>
    </location>
</feature>
<evidence type="ECO:0000259" key="7">
    <source>
        <dbReference type="Pfam" id="PF00892"/>
    </source>
</evidence>
<feature type="transmembrane region" description="Helical" evidence="6">
    <location>
        <begin position="269"/>
        <end position="287"/>
    </location>
</feature>
<dbReference type="InterPro" id="IPR000620">
    <property type="entry name" value="EamA_dom"/>
</dbReference>
<reference evidence="8 9" key="1">
    <citation type="submission" date="2017-08" db="EMBL/GenBank/DDBJ databases">
        <title>Infants hospitalized years apart are colonized by the same room-sourced microbial strains.</title>
        <authorList>
            <person name="Brooks B."/>
            <person name="Olm M.R."/>
            <person name="Firek B.A."/>
            <person name="Baker R."/>
            <person name="Thomas B.C."/>
            <person name="Morowitz M.J."/>
            <person name="Banfield J.F."/>
        </authorList>
    </citation>
    <scope>NUCLEOTIDE SEQUENCE [LARGE SCALE GENOMIC DNA]</scope>
    <source>
        <strain evidence="8">S2_003_000_R2_14</strain>
    </source>
</reference>
<comment type="caution">
    <text evidence="8">The sequence shown here is derived from an EMBL/GenBank/DDBJ whole genome shotgun (WGS) entry which is preliminary data.</text>
</comment>
<evidence type="ECO:0000256" key="4">
    <source>
        <dbReference type="ARBA" id="ARBA00022989"/>
    </source>
</evidence>
<organism evidence="8 9">
    <name type="scientific">Archangium gephyra</name>
    <dbReference type="NCBI Taxonomy" id="48"/>
    <lineage>
        <taxon>Bacteria</taxon>
        <taxon>Pseudomonadati</taxon>
        <taxon>Myxococcota</taxon>
        <taxon>Myxococcia</taxon>
        <taxon>Myxococcales</taxon>
        <taxon>Cystobacterineae</taxon>
        <taxon>Archangiaceae</taxon>
        <taxon>Archangium</taxon>
    </lineage>
</organism>
<dbReference type="GO" id="GO:0016020">
    <property type="term" value="C:membrane"/>
    <property type="evidence" value="ECO:0007669"/>
    <property type="project" value="UniProtKB-SubCell"/>
</dbReference>
<accession>A0A2W5VKZ4</accession>
<dbReference type="Pfam" id="PF00892">
    <property type="entry name" value="EamA"/>
    <property type="match status" value="2"/>
</dbReference>
<feature type="transmembrane region" description="Helical" evidence="6">
    <location>
        <begin position="211"/>
        <end position="232"/>
    </location>
</feature>
<keyword evidence="4 6" id="KW-1133">Transmembrane helix</keyword>
<dbReference type="PANTHER" id="PTHR32322">
    <property type="entry name" value="INNER MEMBRANE TRANSPORTER"/>
    <property type="match status" value="1"/>
</dbReference>
<proteinExistence type="inferred from homology"/>
<feature type="domain" description="EamA" evidence="7">
    <location>
        <begin position="9"/>
        <end position="141"/>
    </location>
</feature>
<feature type="transmembrane region" description="Helical" evidence="6">
    <location>
        <begin position="185"/>
        <end position="205"/>
    </location>
</feature>
<name>A0A2W5VKZ4_9BACT</name>